<feature type="transmembrane region" description="Helical" evidence="6">
    <location>
        <begin position="66"/>
        <end position="90"/>
    </location>
</feature>
<evidence type="ECO:0000313" key="9">
    <source>
        <dbReference type="Proteomes" id="UP001168972"/>
    </source>
</evidence>
<gene>
    <name evidence="8" type="ORF">PV327_007765</name>
</gene>
<reference evidence="8" key="1">
    <citation type="journal article" date="2023" name="bioRxiv">
        <title>Scaffold-level genome assemblies of two parasitoid biocontrol wasps reveal the parthenogenesis mechanism and an associated novel virus.</title>
        <authorList>
            <person name="Inwood S."/>
            <person name="Skelly J."/>
            <person name="Guhlin J."/>
            <person name="Harrop T."/>
            <person name="Goldson S."/>
            <person name="Dearden P."/>
        </authorList>
    </citation>
    <scope>NUCLEOTIDE SEQUENCE</scope>
    <source>
        <strain evidence="8">Lincoln</strain>
        <tissue evidence="8">Whole body</tissue>
    </source>
</reference>
<sequence>MSHTVTVRTATVTTRSGSGGLLINVGYAKTYRGILKILEVLLGIVCVGIMGHHIDSYRYFEVADIFFLLMVTTFLIATFLLLLSCLVSMTTDSLISKSIHEVIYHAVGFALLLAASLNLLVKVTDSRHRSSREYELLLGAAICGLINCAFYFCSTVFALRLYRGF</sequence>
<proteinExistence type="predicted"/>
<evidence type="ECO:0000259" key="7">
    <source>
        <dbReference type="PROSITE" id="PS51225"/>
    </source>
</evidence>
<evidence type="ECO:0000256" key="4">
    <source>
        <dbReference type="ARBA" id="ARBA00023136"/>
    </source>
</evidence>
<dbReference type="Proteomes" id="UP001168972">
    <property type="component" value="Unassembled WGS sequence"/>
</dbReference>
<name>A0AA39G0A6_MICHY</name>
<comment type="subcellular location">
    <subcellularLocation>
        <location evidence="1">Membrane</location>
        <topology evidence="1">Multi-pass membrane protein</topology>
    </subcellularLocation>
</comment>
<keyword evidence="3 6" id="KW-1133">Transmembrane helix</keyword>
<keyword evidence="2 5" id="KW-0812">Transmembrane</keyword>
<evidence type="ECO:0000256" key="3">
    <source>
        <dbReference type="ARBA" id="ARBA00022989"/>
    </source>
</evidence>
<feature type="transmembrane region" description="Helical" evidence="6">
    <location>
        <begin position="102"/>
        <end position="124"/>
    </location>
</feature>
<comment type="caution">
    <text evidence="8">The sequence shown here is derived from an EMBL/GenBank/DDBJ whole genome shotgun (WGS) entry which is preliminary data.</text>
</comment>
<dbReference type="AlphaFoldDB" id="A0AA39G0A6"/>
<dbReference type="InterPro" id="IPR008253">
    <property type="entry name" value="Marvel"/>
</dbReference>
<dbReference type="InterPro" id="IPR050578">
    <property type="entry name" value="MARVEL-CKLF_proteins"/>
</dbReference>
<evidence type="ECO:0000256" key="5">
    <source>
        <dbReference type="PROSITE-ProRule" id="PRU00581"/>
    </source>
</evidence>
<reference evidence="8" key="2">
    <citation type="submission" date="2023-03" db="EMBL/GenBank/DDBJ databases">
        <authorList>
            <person name="Inwood S.N."/>
            <person name="Skelly J.G."/>
            <person name="Guhlin J."/>
            <person name="Harrop T.W.R."/>
            <person name="Goldson S.G."/>
            <person name="Dearden P.K."/>
        </authorList>
    </citation>
    <scope>NUCLEOTIDE SEQUENCE</scope>
    <source>
        <strain evidence="8">Lincoln</strain>
        <tissue evidence="8">Whole body</tissue>
    </source>
</reference>
<feature type="transmembrane region" description="Helical" evidence="6">
    <location>
        <begin position="136"/>
        <end position="162"/>
    </location>
</feature>
<dbReference type="EMBL" id="JAQQBR010000004">
    <property type="protein sequence ID" value="KAK0178926.1"/>
    <property type="molecule type" value="Genomic_DNA"/>
</dbReference>
<dbReference type="PANTHER" id="PTHR22776">
    <property type="entry name" value="MARVEL-CONTAINING POTENTIAL LIPID RAFT-ASSOCIATED PROTEIN"/>
    <property type="match status" value="1"/>
</dbReference>
<evidence type="ECO:0000313" key="8">
    <source>
        <dbReference type="EMBL" id="KAK0178926.1"/>
    </source>
</evidence>
<accession>A0AA39G0A6</accession>
<evidence type="ECO:0000256" key="2">
    <source>
        <dbReference type="ARBA" id="ARBA00022692"/>
    </source>
</evidence>
<keyword evidence="4 5" id="KW-0472">Membrane</keyword>
<feature type="transmembrane region" description="Helical" evidence="6">
    <location>
        <begin position="34"/>
        <end position="54"/>
    </location>
</feature>
<evidence type="ECO:0000256" key="1">
    <source>
        <dbReference type="ARBA" id="ARBA00004141"/>
    </source>
</evidence>
<protein>
    <recommendedName>
        <fullName evidence="7">MARVEL domain-containing protein</fullName>
    </recommendedName>
</protein>
<dbReference type="GO" id="GO:0016020">
    <property type="term" value="C:membrane"/>
    <property type="evidence" value="ECO:0007669"/>
    <property type="project" value="UniProtKB-SubCell"/>
</dbReference>
<organism evidence="8 9">
    <name type="scientific">Microctonus hyperodae</name>
    <name type="common">Parasitoid wasp</name>
    <dbReference type="NCBI Taxonomy" id="165561"/>
    <lineage>
        <taxon>Eukaryota</taxon>
        <taxon>Metazoa</taxon>
        <taxon>Ecdysozoa</taxon>
        <taxon>Arthropoda</taxon>
        <taxon>Hexapoda</taxon>
        <taxon>Insecta</taxon>
        <taxon>Pterygota</taxon>
        <taxon>Neoptera</taxon>
        <taxon>Endopterygota</taxon>
        <taxon>Hymenoptera</taxon>
        <taxon>Apocrita</taxon>
        <taxon>Ichneumonoidea</taxon>
        <taxon>Braconidae</taxon>
        <taxon>Euphorinae</taxon>
        <taxon>Microctonus</taxon>
    </lineage>
</organism>
<keyword evidence="9" id="KW-1185">Reference proteome</keyword>
<evidence type="ECO:0000256" key="6">
    <source>
        <dbReference type="SAM" id="Phobius"/>
    </source>
</evidence>
<feature type="domain" description="MARVEL" evidence="7">
    <location>
        <begin position="27"/>
        <end position="163"/>
    </location>
</feature>
<dbReference type="PROSITE" id="PS51225">
    <property type="entry name" value="MARVEL"/>
    <property type="match status" value="1"/>
</dbReference>
<dbReference type="Pfam" id="PF01284">
    <property type="entry name" value="MARVEL"/>
    <property type="match status" value="1"/>
</dbReference>
<dbReference type="PANTHER" id="PTHR22776:SF92">
    <property type="entry name" value="LD04844P"/>
    <property type="match status" value="1"/>
</dbReference>